<gene>
    <name evidence="2" type="ORF">Dsin_002292</name>
</gene>
<dbReference type="Proteomes" id="UP001281410">
    <property type="component" value="Unassembled WGS sequence"/>
</dbReference>
<dbReference type="PANTHER" id="PTHR23272">
    <property type="entry name" value="BED FINGER-RELATED"/>
    <property type="match status" value="1"/>
</dbReference>
<organism evidence="2 3">
    <name type="scientific">Dipteronia sinensis</name>
    <dbReference type="NCBI Taxonomy" id="43782"/>
    <lineage>
        <taxon>Eukaryota</taxon>
        <taxon>Viridiplantae</taxon>
        <taxon>Streptophyta</taxon>
        <taxon>Embryophyta</taxon>
        <taxon>Tracheophyta</taxon>
        <taxon>Spermatophyta</taxon>
        <taxon>Magnoliopsida</taxon>
        <taxon>eudicotyledons</taxon>
        <taxon>Gunneridae</taxon>
        <taxon>Pentapetalae</taxon>
        <taxon>rosids</taxon>
        <taxon>malvids</taxon>
        <taxon>Sapindales</taxon>
        <taxon>Sapindaceae</taxon>
        <taxon>Hippocastanoideae</taxon>
        <taxon>Acereae</taxon>
        <taxon>Dipteronia</taxon>
    </lineage>
</organism>
<dbReference type="AlphaFoldDB" id="A0AAE0B5I1"/>
<evidence type="ECO:0000313" key="3">
    <source>
        <dbReference type="Proteomes" id="UP001281410"/>
    </source>
</evidence>
<feature type="domain" description="hAT-like transposase RNase-H fold" evidence="1">
    <location>
        <begin position="168"/>
        <end position="252"/>
    </location>
</feature>
<evidence type="ECO:0000313" key="2">
    <source>
        <dbReference type="EMBL" id="KAK3230411.1"/>
    </source>
</evidence>
<dbReference type="GO" id="GO:0003677">
    <property type="term" value="F:DNA binding"/>
    <property type="evidence" value="ECO:0007669"/>
    <property type="project" value="InterPro"/>
</dbReference>
<dbReference type="InterPro" id="IPR012337">
    <property type="entry name" value="RNaseH-like_sf"/>
</dbReference>
<protein>
    <recommendedName>
        <fullName evidence="1">hAT-like transposase RNase-H fold domain-containing protein</fullName>
    </recommendedName>
</protein>
<sequence>MAENSNATIVEPSGTLTTDEVLVATNAGTKRRPTKTPSKVWIHFIKMKEEIDVLVVTAGETIRKIIEVCLIEWGIDRVFMITVDNASVNDVAIKYVKRKLSNWVADGIILEAFERLEEEDGNYVTYFLEDESGKRKMRPPRFNDWETSRVFVKFLKKFYDATLKFSASLSVTSNLYFYEVFSIQSELTKLSTNTNPFLDTMATSMKRKYDKYWGSIESINKLLLISIVLDPRCKLDYVTFCLGHLYGNDKGEEMTKGLK</sequence>
<name>A0AAE0B5I1_9ROSI</name>
<keyword evidence="3" id="KW-1185">Reference proteome</keyword>
<comment type="caution">
    <text evidence="2">The sequence shown here is derived from an EMBL/GenBank/DDBJ whole genome shotgun (WGS) entry which is preliminary data.</text>
</comment>
<accession>A0AAE0B5I1</accession>
<dbReference type="PANTHER" id="PTHR23272:SF184">
    <property type="entry name" value="OS03G0311250 PROTEIN"/>
    <property type="match status" value="1"/>
</dbReference>
<reference evidence="2" key="1">
    <citation type="journal article" date="2023" name="Plant J.">
        <title>Genome sequences and population genomics provide insights into the demographic history, inbreeding, and mutation load of two 'living fossil' tree species of Dipteronia.</title>
        <authorList>
            <person name="Feng Y."/>
            <person name="Comes H.P."/>
            <person name="Chen J."/>
            <person name="Zhu S."/>
            <person name="Lu R."/>
            <person name="Zhang X."/>
            <person name="Li P."/>
            <person name="Qiu J."/>
            <person name="Olsen K.M."/>
            <person name="Qiu Y."/>
        </authorList>
    </citation>
    <scope>NUCLEOTIDE SEQUENCE</scope>
    <source>
        <strain evidence="2">NBL</strain>
    </source>
</reference>
<proteinExistence type="predicted"/>
<dbReference type="EMBL" id="JANJYJ010000001">
    <property type="protein sequence ID" value="KAK3230411.1"/>
    <property type="molecule type" value="Genomic_DNA"/>
</dbReference>
<evidence type="ECO:0000259" key="1">
    <source>
        <dbReference type="Pfam" id="PF14372"/>
    </source>
</evidence>
<dbReference type="InterPro" id="IPR025525">
    <property type="entry name" value="hAT-like_transposase_RNase-H"/>
</dbReference>
<dbReference type="Pfam" id="PF14372">
    <property type="entry name" value="hAT-like_RNase-H"/>
    <property type="match status" value="1"/>
</dbReference>
<dbReference type="SUPFAM" id="SSF53098">
    <property type="entry name" value="Ribonuclease H-like"/>
    <property type="match status" value="1"/>
</dbReference>